<dbReference type="InterPro" id="IPR004843">
    <property type="entry name" value="Calcineurin-like_PHP"/>
</dbReference>
<dbReference type="EMBL" id="MCOG01000036">
    <property type="protein sequence ID" value="ORY72983.1"/>
    <property type="molecule type" value="Genomic_DNA"/>
</dbReference>
<protein>
    <submittedName>
        <fullName evidence="3">Metallo-dependent phosphatase</fullName>
    </submittedName>
</protein>
<dbReference type="AlphaFoldDB" id="A0A1Y2EN62"/>
<organism evidence="3 4">
    <name type="scientific">Neocallimastix californiae</name>
    <dbReference type="NCBI Taxonomy" id="1754190"/>
    <lineage>
        <taxon>Eukaryota</taxon>
        <taxon>Fungi</taxon>
        <taxon>Fungi incertae sedis</taxon>
        <taxon>Chytridiomycota</taxon>
        <taxon>Chytridiomycota incertae sedis</taxon>
        <taxon>Neocallimastigomycetes</taxon>
        <taxon>Neocallimastigales</taxon>
        <taxon>Neocallimastigaceae</taxon>
        <taxon>Neocallimastix</taxon>
    </lineage>
</organism>
<dbReference type="Gene3D" id="3.60.21.10">
    <property type="match status" value="1"/>
</dbReference>
<feature type="compositionally biased region" description="Polar residues" evidence="1">
    <location>
        <begin position="1"/>
        <end position="26"/>
    </location>
</feature>
<gene>
    <name evidence="3" type="ORF">LY90DRAFT_403608</name>
</gene>
<reference evidence="3 4" key="1">
    <citation type="submission" date="2016-08" db="EMBL/GenBank/DDBJ databases">
        <title>A Parts List for Fungal Cellulosomes Revealed by Comparative Genomics.</title>
        <authorList>
            <consortium name="DOE Joint Genome Institute"/>
            <person name="Haitjema C.H."/>
            <person name="Gilmore S.P."/>
            <person name="Henske J.K."/>
            <person name="Solomon K.V."/>
            <person name="De Groot R."/>
            <person name="Kuo A."/>
            <person name="Mondo S.J."/>
            <person name="Salamov A.A."/>
            <person name="Labutti K."/>
            <person name="Zhao Z."/>
            <person name="Chiniquy J."/>
            <person name="Barry K."/>
            <person name="Brewer H.M."/>
            <person name="Purvine S.O."/>
            <person name="Wright A.T."/>
            <person name="Boxma B."/>
            <person name="Van Alen T."/>
            <person name="Hackstein J.H."/>
            <person name="Baker S.E."/>
            <person name="Grigoriev I.V."/>
            <person name="O'Malley M.A."/>
        </authorList>
    </citation>
    <scope>NUCLEOTIDE SEQUENCE [LARGE SCALE GENOMIC DNA]</scope>
    <source>
        <strain evidence="3 4">G1</strain>
    </source>
</reference>
<dbReference type="PRINTS" id="PR00114">
    <property type="entry name" value="STPHPHTASE"/>
</dbReference>
<name>A0A1Y2EN62_9FUNG</name>
<dbReference type="Proteomes" id="UP000193920">
    <property type="component" value="Unassembled WGS sequence"/>
</dbReference>
<dbReference type="InterPro" id="IPR029052">
    <property type="entry name" value="Metallo-depent_PP-like"/>
</dbReference>
<feature type="region of interest" description="Disordered" evidence="1">
    <location>
        <begin position="1"/>
        <end position="49"/>
    </location>
</feature>
<evidence type="ECO:0000256" key="1">
    <source>
        <dbReference type="SAM" id="MobiDB-lite"/>
    </source>
</evidence>
<evidence type="ECO:0000313" key="3">
    <source>
        <dbReference type="EMBL" id="ORY72983.1"/>
    </source>
</evidence>
<dbReference type="PANTHER" id="PTHR46546:SF4">
    <property type="entry name" value="SHEWANELLA-LIKE PROTEIN PHOSPHATASE 1"/>
    <property type="match status" value="1"/>
</dbReference>
<feature type="domain" description="Calcineurin-like phosphoesterase" evidence="2">
    <location>
        <begin position="63"/>
        <end position="277"/>
    </location>
</feature>
<dbReference type="InterPro" id="IPR006186">
    <property type="entry name" value="Ser/Thr-sp_prot-phosphatase"/>
</dbReference>
<dbReference type="GO" id="GO:0016787">
    <property type="term" value="F:hydrolase activity"/>
    <property type="evidence" value="ECO:0007669"/>
    <property type="project" value="InterPro"/>
</dbReference>
<comment type="caution">
    <text evidence="3">The sequence shown here is derived from an EMBL/GenBank/DDBJ whole genome shotgun (WGS) entry which is preliminary data.</text>
</comment>
<dbReference type="STRING" id="1754190.A0A1Y2EN62"/>
<evidence type="ECO:0000259" key="2">
    <source>
        <dbReference type="Pfam" id="PF00149"/>
    </source>
</evidence>
<proteinExistence type="predicted"/>
<feature type="compositionally biased region" description="Basic and acidic residues" evidence="1">
    <location>
        <begin position="31"/>
        <end position="49"/>
    </location>
</feature>
<dbReference type="SUPFAM" id="SSF56300">
    <property type="entry name" value="Metallo-dependent phosphatases"/>
    <property type="match status" value="1"/>
</dbReference>
<accession>A0A1Y2EN62</accession>
<keyword evidence="4" id="KW-1185">Reference proteome</keyword>
<evidence type="ECO:0000313" key="4">
    <source>
        <dbReference type="Proteomes" id="UP000193920"/>
    </source>
</evidence>
<dbReference type="OrthoDB" id="5976022at2759"/>
<dbReference type="PANTHER" id="PTHR46546">
    <property type="entry name" value="SHEWANELLA-LIKE PROTEIN PHOSPHATASE 1"/>
    <property type="match status" value="1"/>
</dbReference>
<sequence>MSDILSANPSLTTSTSVFQSKSTSTVVPGEQSKEDTLDSTKKDSSTKEVKIEKRKKSEKVFKRVVAVGDIHGDYKKLIKVLYTAKIIDNKSNWIAKDTILIQTGDLIDRGNDTILIFDLMMKLKEQAKKHGCILYLLLGNHELMNLQEDYRYVTRGDVISFGGMANRRKEFSLDGKYGKLLRSEMNATMIIDDTLFVHAGLTTVFAKYGVDQMNDHIHYILKTYPADQLFYAPIFSNNGPFWTRFLSMGQEVAVCEELNMVLEMMNVKRMVVGHTVQENRKINTRCGNKFLLIDVGMSEFYGGAFAYLEFLNDKNEIWAVYSDTNRERID</sequence>
<dbReference type="Pfam" id="PF00149">
    <property type="entry name" value="Metallophos"/>
    <property type="match status" value="1"/>
</dbReference>